<accession>A0A1H8THQ2</accession>
<evidence type="ECO:0000256" key="1">
    <source>
        <dbReference type="SAM" id="SignalP"/>
    </source>
</evidence>
<feature type="chain" id="PRO_5011651742" evidence="1">
    <location>
        <begin position="24"/>
        <end position="205"/>
    </location>
</feature>
<reference evidence="2 3" key="1">
    <citation type="submission" date="2016-10" db="EMBL/GenBank/DDBJ databases">
        <authorList>
            <person name="de Groot N.N."/>
        </authorList>
    </citation>
    <scope>NUCLEOTIDE SEQUENCE [LARGE SCALE GENOMIC DNA]</scope>
    <source>
        <strain evidence="2 3">DSM 27842</strain>
    </source>
</reference>
<evidence type="ECO:0000313" key="2">
    <source>
        <dbReference type="EMBL" id="SEO90073.1"/>
    </source>
</evidence>
<dbReference type="RefSeq" id="WP_093119048.1">
    <property type="nucleotide sequence ID" value="NZ_FODS01000015.1"/>
</dbReference>
<sequence length="205" mass="22856">MKIQALFRAAAFLFAVTTSTASAESISIRGIDWSMSQSEQVAVLESAGLDCVRERGWDAFVSPTKVSASNNPMPMCFADQGSGANVDALRDAFNDWHRACSTKGGRSDACFNHPFKDLRDRLRMVWFQNGGRIIFECEYIGSCAYSLEEVVRQIQRRVVNSEFRKPTEDAYVVCANGDEGDSICVHLHSQAIWLIQNPDQGSIRF</sequence>
<dbReference type="OrthoDB" id="7871058at2"/>
<feature type="signal peptide" evidence="1">
    <location>
        <begin position="1"/>
        <end position="23"/>
    </location>
</feature>
<protein>
    <submittedName>
        <fullName evidence="2">Uncharacterized protein</fullName>
    </submittedName>
</protein>
<keyword evidence="3" id="KW-1185">Reference proteome</keyword>
<dbReference type="EMBL" id="FODS01000015">
    <property type="protein sequence ID" value="SEO90073.1"/>
    <property type="molecule type" value="Genomic_DNA"/>
</dbReference>
<gene>
    <name evidence="2" type="ORF">SAMN04490248_11584</name>
</gene>
<keyword evidence="1" id="KW-0732">Signal</keyword>
<proteinExistence type="predicted"/>
<name>A0A1H8THQ2_9RHOB</name>
<dbReference type="AlphaFoldDB" id="A0A1H8THQ2"/>
<dbReference type="Proteomes" id="UP000198893">
    <property type="component" value="Unassembled WGS sequence"/>
</dbReference>
<organism evidence="2 3">
    <name type="scientific">Salinihabitans flavidus</name>
    <dbReference type="NCBI Taxonomy" id="569882"/>
    <lineage>
        <taxon>Bacteria</taxon>
        <taxon>Pseudomonadati</taxon>
        <taxon>Pseudomonadota</taxon>
        <taxon>Alphaproteobacteria</taxon>
        <taxon>Rhodobacterales</taxon>
        <taxon>Roseobacteraceae</taxon>
        <taxon>Salinihabitans</taxon>
    </lineage>
</organism>
<evidence type="ECO:0000313" key="3">
    <source>
        <dbReference type="Proteomes" id="UP000198893"/>
    </source>
</evidence>